<accession>A0AAD5XD61</accession>
<name>A0AAD5XD61_9FUNG</name>
<dbReference type="InterPro" id="IPR029063">
    <property type="entry name" value="SAM-dependent_MTases_sf"/>
</dbReference>
<dbReference type="AlphaFoldDB" id="A0AAD5XD61"/>
<evidence type="ECO:0000256" key="1">
    <source>
        <dbReference type="ARBA" id="ARBA00009725"/>
    </source>
</evidence>
<dbReference type="PANTHER" id="PTHR22809:SF11">
    <property type="entry name" value="TRNA N(3)-METHYLCYTIDINE METHYLTRANSFERASE METTL2"/>
    <property type="match status" value="1"/>
</dbReference>
<proteinExistence type="inferred from homology"/>
<keyword evidence="3" id="KW-0808">Transferase</keyword>
<dbReference type="GO" id="GO:0052735">
    <property type="term" value="F:tRNA (cytidine-3-)-methyltransferase activity"/>
    <property type="evidence" value="ECO:0007669"/>
    <property type="project" value="TreeGrafter"/>
</dbReference>
<gene>
    <name evidence="5" type="ORF">HK100_012496</name>
</gene>
<dbReference type="EMBL" id="JADGJH010000901">
    <property type="protein sequence ID" value="KAJ3121178.1"/>
    <property type="molecule type" value="Genomic_DNA"/>
</dbReference>
<evidence type="ECO:0000313" key="6">
    <source>
        <dbReference type="Proteomes" id="UP001211907"/>
    </source>
</evidence>
<evidence type="ECO:0000313" key="5">
    <source>
        <dbReference type="EMBL" id="KAJ3121178.1"/>
    </source>
</evidence>
<sequence>MDNKGDTTARKPTRKGKVHDTNGASEQQGNRQSALAGFGGRILQPDSMDVFAHNAWDNAEWTEEAELNAQAKIAVQKEHMVSITDRELYSKDANGISLLSNTTLPIPRSLWDYTIIGFWDKFYSNHTNSFFMDRHWLKQEFPELFKPVDGSFSGNNDGSRKTVFEIGCGAGNTVRKDATN</sequence>
<dbReference type="GO" id="GO:0032259">
    <property type="term" value="P:methylation"/>
    <property type="evidence" value="ECO:0007669"/>
    <property type="project" value="UniProtKB-KW"/>
</dbReference>
<dbReference type="Proteomes" id="UP001211907">
    <property type="component" value="Unassembled WGS sequence"/>
</dbReference>
<protein>
    <submittedName>
        <fullName evidence="5">Uncharacterized protein</fullName>
    </submittedName>
</protein>
<evidence type="ECO:0000256" key="3">
    <source>
        <dbReference type="ARBA" id="ARBA00022679"/>
    </source>
</evidence>
<keyword evidence="2" id="KW-0489">Methyltransferase</keyword>
<dbReference type="SUPFAM" id="SSF53335">
    <property type="entry name" value="S-adenosyl-L-methionine-dependent methyltransferases"/>
    <property type="match status" value="1"/>
</dbReference>
<dbReference type="PANTHER" id="PTHR22809">
    <property type="entry name" value="METHYLTRANSFERASE-RELATED"/>
    <property type="match status" value="1"/>
</dbReference>
<comment type="caution">
    <text evidence="5">The sequence shown here is derived from an EMBL/GenBank/DDBJ whole genome shotgun (WGS) entry which is preliminary data.</text>
</comment>
<feature type="compositionally biased region" description="Polar residues" evidence="4">
    <location>
        <begin position="22"/>
        <end position="31"/>
    </location>
</feature>
<feature type="region of interest" description="Disordered" evidence="4">
    <location>
        <begin position="1"/>
        <end position="31"/>
    </location>
</feature>
<keyword evidence="6" id="KW-1185">Reference proteome</keyword>
<evidence type="ECO:0000256" key="4">
    <source>
        <dbReference type="SAM" id="MobiDB-lite"/>
    </source>
</evidence>
<dbReference type="InterPro" id="IPR026113">
    <property type="entry name" value="METTL2/6/8-like"/>
</dbReference>
<reference evidence="5" key="1">
    <citation type="submission" date="2020-05" db="EMBL/GenBank/DDBJ databases">
        <title>Phylogenomic resolution of chytrid fungi.</title>
        <authorList>
            <person name="Stajich J.E."/>
            <person name="Amses K."/>
            <person name="Simmons R."/>
            <person name="Seto K."/>
            <person name="Myers J."/>
            <person name="Bonds A."/>
            <person name="Quandt C.A."/>
            <person name="Barry K."/>
            <person name="Liu P."/>
            <person name="Grigoriev I."/>
            <person name="Longcore J.E."/>
            <person name="James T.Y."/>
        </authorList>
    </citation>
    <scope>NUCLEOTIDE SEQUENCE</scope>
    <source>
        <strain evidence="5">JEL0513</strain>
    </source>
</reference>
<comment type="similarity">
    <text evidence="1">Belongs to the methyltransferase superfamily. METL family.</text>
</comment>
<evidence type="ECO:0000256" key="2">
    <source>
        <dbReference type="ARBA" id="ARBA00022603"/>
    </source>
</evidence>
<organism evidence="5 6">
    <name type="scientific">Physocladia obscura</name>
    <dbReference type="NCBI Taxonomy" id="109957"/>
    <lineage>
        <taxon>Eukaryota</taxon>
        <taxon>Fungi</taxon>
        <taxon>Fungi incertae sedis</taxon>
        <taxon>Chytridiomycota</taxon>
        <taxon>Chytridiomycota incertae sedis</taxon>
        <taxon>Chytridiomycetes</taxon>
        <taxon>Chytridiales</taxon>
        <taxon>Chytriomycetaceae</taxon>
        <taxon>Physocladia</taxon>
    </lineage>
</organism>